<name>A0A7S1XJM7_9STRA</name>
<dbReference type="InterPro" id="IPR004821">
    <property type="entry name" value="Cyt_trans-like"/>
</dbReference>
<dbReference type="EMBL" id="HBGJ01004818">
    <property type="protein sequence ID" value="CAD9244557.1"/>
    <property type="molecule type" value="Transcribed_RNA"/>
</dbReference>
<proteinExistence type="predicted"/>
<dbReference type="InterPro" id="IPR051182">
    <property type="entry name" value="Euk_NMN_adenylyltrnsfrase"/>
</dbReference>
<protein>
    <recommendedName>
        <fullName evidence="2">Cytidyltransferase-like domain-containing protein</fullName>
    </recommendedName>
</protein>
<evidence type="ECO:0000259" key="2">
    <source>
        <dbReference type="Pfam" id="PF01467"/>
    </source>
</evidence>
<dbReference type="PANTHER" id="PTHR12039">
    <property type="entry name" value="NICOTINAMIDE MONONUCLEOTIDE ADENYLYLTRANSFERASE"/>
    <property type="match status" value="1"/>
</dbReference>
<feature type="compositionally biased region" description="Acidic residues" evidence="1">
    <location>
        <begin position="351"/>
        <end position="360"/>
    </location>
</feature>
<feature type="region of interest" description="Disordered" evidence="1">
    <location>
        <begin position="309"/>
        <end position="445"/>
    </location>
</feature>
<dbReference type="PANTHER" id="PTHR12039:SF0">
    <property type="entry name" value="NICOTINAMIDE-NUCLEOTIDE ADENYLYLTRANSFERASE"/>
    <property type="match status" value="1"/>
</dbReference>
<reference evidence="3" key="1">
    <citation type="submission" date="2021-01" db="EMBL/GenBank/DDBJ databases">
        <authorList>
            <person name="Corre E."/>
            <person name="Pelletier E."/>
            <person name="Niang G."/>
            <person name="Scheremetjew M."/>
            <person name="Finn R."/>
            <person name="Kale V."/>
            <person name="Holt S."/>
            <person name="Cochrane G."/>
            <person name="Meng A."/>
            <person name="Brown T."/>
            <person name="Cohen L."/>
        </authorList>
    </citation>
    <scope>NUCLEOTIDE SEQUENCE</scope>
    <source>
        <strain evidence="3">CCMP2877</strain>
    </source>
</reference>
<feature type="compositionally biased region" description="Basic and acidic residues" evidence="1">
    <location>
        <begin position="322"/>
        <end position="331"/>
    </location>
</feature>
<sequence>MSSFGIAPGELVNMLLADGALYARKEALRLLKLLAAEDEQALAAMVTYFSSEEHGSVDTKEDFRSALRPAFDAHGYSFAKTKKIESLNSKLAAPTPAMQMLSEGSIAGGLGGDPGSITPTSLTSALSADPFDGVSFFPAVGKVRLPGEDEHGNPQPKSARGTKPKSGGYKIRSARHRDAAGNGSGVAVPKLDLGVPLPTKVKAQPQAVAALLGDTDRRDSFQDAMEAAANGAAKKASAAAAIAEAAERLIGVKVEDPAEAARLRRLRRNKQQSVLEEEEKARASPAFDKEGRITYIPPPIDVDLAHKEARRRERQARRKAQKALEHHEKKAGQWISNEIVPDGKKPRGASYDDEDDDISDQDGPVEPASEATLFTTSPMRSMRKASLSPVRRTSRSRSRSTTPPASPLRFRKESAASLAPSLPDVEEAEQALAQESPCPEPTLRPRSQETKVLLVASGAYNPIHKMHLRMLYLARQFLERAGMEVVGGIISPSHATLVRQKQRRNVKQIIPQRHRLNMARLMVGGSQWLTVDAWEITRRRIMDYLSVLHHVREVAERTWPGHTIRVVYLTKPYGMLRLSPEALRENGYGCLCVCRPVESERLLKQMAIYGSHENNPWEGVAHVVEDAAMLTHELERTTSAAVREDLIAGRDVDSMVGVSVSGYAVKHRLGGKMAGEEKWKPQEKEVRWCEEDGVRPYRTEPPEVRQRLNSRSEWATAGMEAIHGPSLGGAA</sequence>
<dbReference type="GO" id="GO:0009435">
    <property type="term" value="P:NAD+ biosynthetic process"/>
    <property type="evidence" value="ECO:0007669"/>
    <property type="project" value="TreeGrafter"/>
</dbReference>
<gene>
    <name evidence="3" type="ORF">PPAR1163_LOCUS2905</name>
</gene>
<dbReference type="Gene3D" id="3.40.50.620">
    <property type="entry name" value="HUPs"/>
    <property type="match status" value="1"/>
</dbReference>
<evidence type="ECO:0000256" key="1">
    <source>
        <dbReference type="SAM" id="MobiDB-lite"/>
    </source>
</evidence>
<feature type="region of interest" description="Disordered" evidence="1">
    <location>
        <begin position="145"/>
        <end position="169"/>
    </location>
</feature>
<dbReference type="GO" id="GO:0000309">
    <property type="term" value="F:nicotinamide-nucleotide adenylyltransferase activity"/>
    <property type="evidence" value="ECO:0007669"/>
    <property type="project" value="TreeGrafter"/>
</dbReference>
<dbReference type="AlphaFoldDB" id="A0A7S1XJM7"/>
<organism evidence="3">
    <name type="scientific">Phaeomonas parva</name>
    <dbReference type="NCBI Taxonomy" id="124430"/>
    <lineage>
        <taxon>Eukaryota</taxon>
        <taxon>Sar</taxon>
        <taxon>Stramenopiles</taxon>
        <taxon>Ochrophyta</taxon>
        <taxon>Pinguiophyceae</taxon>
        <taxon>Pinguiochrysidales</taxon>
        <taxon>Pinguiochrysidaceae</taxon>
        <taxon>Phaeomonas</taxon>
    </lineage>
</organism>
<dbReference type="InterPro" id="IPR014729">
    <property type="entry name" value="Rossmann-like_a/b/a_fold"/>
</dbReference>
<accession>A0A7S1XJM7</accession>
<feature type="domain" description="Cytidyltransferase-like" evidence="2">
    <location>
        <begin position="456"/>
        <end position="544"/>
    </location>
</feature>
<dbReference type="Pfam" id="PF01467">
    <property type="entry name" value="CTP_transf_like"/>
    <property type="match status" value="1"/>
</dbReference>
<dbReference type="SUPFAM" id="SSF52374">
    <property type="entry name" value="Nucleotidylyl transferase"/>
    <property type="match status" value="1"/>
</dbReference>
<feature type="compositionally biased region" description="Basic residues" evidence="1">
    <location>
        <begin position="312"/>
        <end position="321"/>
    </location>
</feature>
<dbReference type="GO" id="GO:0004515">
    <property type="term" value="F:nicotinate-nucleotide adenylyltransferase activity"/>
    <property type="evidence" value="ECO:0007669"/>
    <property type="project" value="TreeGrafter"/>
</dbReference>
<evidence type="ECO:0000313" key="3">
    <source>
        <dbReference type="EMBL" id="CAD9244557.1"/>
    </source>
</evidence>